<sequence>MADNPVSPPAHQVAGGGSRPLGKRGDRGRRNVPARERGRKKNCRTCGETDHETAEHFEWAMMNAINALTGARKERLQAKRTVSSASNSQVAPAAQGGRQRRENKRGQRPPPGERKRRRAAEQQQQREIEHLPALTLQERGQEQPYPQHQQQREVEQRPVLTSQEPAQEAGFPVPMIQEPHPHTHHQGHEGPQVLPRRVNEPPLSPPMEDEPSDAKDLLRTVRTATFHGNTSLAKFLATKGACVSGQGLRQGARTSTWCWSLLAIWQSQDELKLCNITVWFLFGEEKYLDRIL</sequence>
<protein>
    <submittedName>
        <fullName evidence="2">Uncharacterized protein</fullName>
    </submittedName>
</protein>
<dbReference type="AlphaFoldDB" id="A0A5N6T6F5"/>
<gene>
    <name evidence="2" type="ORF">BDV38DRAFT_278629</name>
</gene>
<feature type="region of interest" description="Disordered" evidence="1">
    <location>
        <begin position="1"/>
        <end position="50"/>
    </location>
</feature>
<name>A0A5N6T6F5_ASPPS</name>
<dbReference type="Proteomes" id="UP000325672">
    <property type="component" value="Unassembled WGS sequence"/>
</dbReference>
<feature type="region of interest" description="Disordered" evidence="1">
    <location>
        <begin position="72"/>
        <end position="213"/>
    </location>
</feature>
<dbReference type="OrthoDB" id="4511089at2759"/>
<reference evidence="2 3" key="1">
    <citation type="submission" date="2019-04" db="EMBL/GenBank/DDBJ databases">
        <title>Friends and foes A comparative genomics study of 23 Aspergillus species from section Flavi.</title>
        <authorList>
            <consortium name="DOE Joint Genome Institute"/>
            <person name="Kjaerbolling I."/>
            <person name="Vesth T."/>
            <person name="Frisvad J.C."/>
            <person name="Nybo J.L."/>
            <person name="Theobald S."/>
            <person name="Kildgaard S."/>
            <person name="Isbrandt T."/>
            <person name="Kuo A."/>
            <person name="Sato A."/>
            <person name="Lyhne E.K."/>
            <person name="Kogle M.E."/>
            <person name="Wiebenga A."/>
            <person name="Kun R.S."/>
            <person name="Lubbers R.J."/>
            <person name="Makela M.R."/>
            <person name="Barry K."/>
            <person name="Chovatia M."/>
            <person name="Clum A."/>
            <person name="Daum C."/>
            <person name="Haridas S."/>
            <person name="He G."/>
            <person name="LaButti K."/>
            <person name="Lipzen A."/>
            <person name="Mondo S."/>
            <person name="Riley R."/>
            <person name="Salamov A."/>
            <person name="Simmons B.A."/>
            <person name="Magnuson J.K."/>
            <person name="Henrissat B."/>
            <person name="Mortensen U.H."/>
            <person name="Larsen T.O."/>
            <person name="Devries R.P."/>
            <person name="Grigoriev I.V."/>
            <person name="Machida M."/>
            <person name="Baker S.E."/>
            <person name="Andersen M.R."/>
        </authorList>
    </citation>
    <scope>NUCLEOTIDE SEQUENCE [LARGE SCALE GENOMIC DNA]</scope>
    <source>
        <strain evidence="2 3">CBS 117625</strain>
    </source>
</reference>
<proteinExistence type="predicted"/>
<accession>A0A5N6T6F5</accession>
<feature type="compositionally biased region" description="Basic and acidic residues" evidence="1">
    <location>
        <begin position="23"/>
        <end position="36"/>
    </location>
</feature>
<organism evidence="2 3">
    <name type="scientific">Aspergillus pseudotamarii</name>
    <dbReference type="NCBI Taxonomy" id="132259"/>
    <lineage>
        <taxon>Eukaryota</taxon>
        <taxon>Fungi</taxon>
        <taxon>Dikarya</taxon>
        <taxon>Ascomycota</taxon>
        <taxon>Pezizomycotina</taxon>
        <taxon>Eurotiomycetes</taxon>
        <taxon>Eurotiomycetidae</taxon>
        <taxon>Eurotiales</taxon>
        <taxon>Aspergillaceae</taxon>
        <taxon>Aspergillus</taxon>
        <taxon>Aspergillus subgen. Circumdati</taxon>
    </lineage>
</organism>
<dbReference type="EMBL" id="ML743556">
    <property type="protein sequence ID" value="KAE8141847.1"/>
    <property type="molecule type" value="Genomic_DNA"/>
</dbReference>
<dbReference type="RefSeq" id="XP_031917910.1">
    <property type="nucleotide sequence ID" value="XM_032058786.1"/>
</dbReference>
<evidence type="ECO:0000256" key="1">
    <source>
        <dbReference type="SAM" id="MobiDB-lite"/>
    </source>
</evidence>
<feature type="compositionally biased region" description="Polar residues" evidence="1">
    <location>
        <begin position="80"/>
        <end position="90"/>
    </location>
</feature>
<dbReference type="GeneID" id="43642996"/>
<keyword evidence="3" id="KW-1185">Reference proteome</keyword>
<evidence type="ECO:0000313" key="2">
    <source>
        <dbReference type="EMBL" id="KAE8141847.1"/>
    </source>
</evidence>
<evidence type="ECO:0000313" key="3">
    <source>
        <dbReference type="Proteomes" id="UP000325672"/>
    </source>
</evidence>